<dbReference type="EMBL" id="BNAB01000003">
    <property type="protein sequence ID" value="GHD99810.1"/>
    <property type="molecule type" value="Genomic_DNA"/>
</dbReference>
<evidence type="ECO:0000256" key="1">
    <source>
        <dbReference type="SAM" id="MobiDB-lite"/>
    </source>
</evidence>
<dbReference type="Proteomes" id="UP000634647">
    <property type="component" value="Unassembled WGS sequence"/>
</dbReference>
<comment type="caution">
    <text evidence="2">The sequence shown here is derived from an EMBL/GenBank/DDBJ whole genome shotgun (WGS) entry which is preliminary data.</text>
</comment>
<protein>
    <submittedName>
        <fullName evidence="2">Uncharacterized protein</fullName>
    </submittedName>
</protein>
<evidence type="ECO:0000313" key="3">
    <source>
        <dbReference type="Proteomes" id="UP000634647"/>
    </source>
</evidence>
<evidence type="ECO:0000313" key="2">
    <source>
        <dbReference type="EMBL" id="GHD99810.1"/>
    </source>
</evidence>
<name>A0AAN4UQ99_9RHOB</name>
<reference evidence="2" key="1">
    <citation type="journal article" date="2014" name="Int. J. Syst. Evol. Microbiol.">
        <title>Complete genome sequence of Corynebacterium casei LMG S-19264T (=DSM 44701T), isolated from a smear-ripened cheese.</title>
        <authorList>
            <consortium name="US DOE Joint Genome Institute (JGI-PGF)"/>
            <person name="Walter F."/>
            <person name="Albersmeier A."/>
            <person name="Kalinowski J."/>
            <person name="Ruckert C."/>
        </authorList>
    </citation>
    <scope>NUCLEOTIDE SEQUENCE</scope>
    <source>
        <strain evidence="2">CGMCC 1.10859</strain>
    </source>
</reference>
<reference evidence="2" key="2">
    <citation type="submission" date="2023-06" db="EMBL/GenBank/DDBJ databases">
        <authorList>
            <person name="Sun Q."/>
            <person name="Zhou Y."/>
        </authorList>
    </citation>
    <scope>NUCLEOTIDE SEQUENCE</scope>
    <source>
        <strain evidence="2">CGMCC 1.10859</strain>
    </source>
</reference>
<feature type="region of interest" description="Disordered" evidence="1">
    <location>
        <begin position="66"/>
        <end position="85"/>
    </location>
</feature>
<dbReference type="AlphaFoldDB" id="A0AAN4UQ99"/>
<sequence length="114" mass="12201">MARVAAKSVRIAVSFLCFSVTEGQGGFKPENRGRQGEDLPLGPACRAAFQGAATVLNGAVRRQESYPGEDRRCPRRIGKGAGAAPLGGIPTRFWKIGNFPPALITGNARNFTQW</sequence>
<gene>
    <name evidence="2" type="ORF">GCM10008024_08900</name>
</gene>
<organism evidence="2 3">
    <name type="scientific">Allgaiera indica</name>
    <dbReference type="NCBI Taxonomy" id="765699"/>
    <lineage>
        <taxon>Bacteria</taxon>
        <taxon>Pseudomonadati</taxon>
        <taxon>Pseudomonadota</taxon>
        <taxon>Alphaproteobacteria</taxon>
        <taxon>Rhodobacterales</taxon>
        <taxon>Paracoccaceae</taxon>
        <taxon>Allgaiera</taxon>
    </lineage>
</organism>
<proteinExistence type="predicted"/>
<accession>A0AAN4UQ99</accession>